<evidence type="ECO:0000256" key="1">
    <source>
        <dbReference type="SAM" id="Phobius"/>
    </source>
</evidence>
<feature type="transmembrane region" description="Helical" evidence="1">
    <location>
        <begin position="47"/>
        <end position="67"/>
    </location>
</feature>
<reference evidence="2 3" key="1">
    <citation type="submission" date="2015-04" db="EMBL/GenBank/DDBJ databases">
        <authorList>
            <person name="Syromyatnikov M.Y."/>
            <person name="Popov V.N."/>
        </authorList>
    </citation>
    <scope>NUCLEOTIDE SEQUENCE [LARGE SCALE GENOMIC DNA]</scope>
</reference>
<keyword evidence="3" id="KW-1185">Reference proteome</keyword>
<sequence>MATAASQNDKGIIAEGVFIIGLYSQGMRIVFVAFYSPLGDKIIEFTFHGLCLIMTKCKMFSATIINVQDMNIVKFLKLKIGGL</sequence>
<evidence type="ECO:0000313" key="2">
    <source>
        <dbReference type="EMBL" id="CRK87276.1"/>
    </source>
</evidence>
<keyword evidence="1" id="KW-0812">Transmembrane</keyword>
<feature type="transmembrane region" description="Helical" evidence="1">
    <location>
        <begin position="12"/>
        <end position="35"/>
    </location>
</feature>
<evidence type="ECO:0000313" key="3">
    <source>
        <dbReference type="Proteomes" id="UP000183832"/>
    </source>
</evidence>
<accession>A0A1J1HIP9</accession>
<gene>
    <name evidence="2" type="ORF">CLUMA_CG001078</name>
</gene>
<name>A0A1J1HIP9_9DIPT</name>
<proteinExistence type="predicted"/>
<protein>
    <submittedName>
        <fullName evidence="2">CLUMA_CG001078, isoform A</fullName>
    </submittedName>
</protein>
<dbReference type="Proteomes" id="UP000183832">
    <property type="component" value="Unassembled WGS sequence"/>
</dbReference>
<dbReference type="EMBL" id="CVRI01000004">
    <property type="protein sequence ID" value="CRK87276.1"/>
    <property type="molecule type" value="Genomic_DNA"/>
</dbReference>
<organism evidence="2 3">
    <name type="scientific">Clunio marinus</name>
    <dbReference type="NCBI Taxonomy" id="568069"/>
    <lineage>
        <taxon>Eukaryota</taxon>
        <taxon>Metazoa</taxon>
        <taxon>Ecdysozoa</taxon>
        <taxon>Arthropoda</taxon>
        <taxon>Hexapoda</taxon>
        <taxon>Insecta</taxon>
        <taxon>Pterygota</taxon>
        <taxon>Neoptera</taxon>
        <taxon>Endopterygota</taxon>
        <taxon>Diptera</taxon>
        <taxon>Nematocera</taxon>
        <taxon>Chironomoidea</taxon>
        <taxon>Chironomidae</taxon>
        <taxon>Clunio</taxon>
    </lineage>
</organism>
<dbReference type="AlphaFoldDB" id="A0A1J1HIP9"/>
<keyword evidence="1" id="KW-1133">Transmembrane helix</keyword>
<keyword evidence="1" id="KW-0472">Membrane</keyword>